<evidence type="ECO:0000256" key="4">
    <source>
        <dbReference type="ARBA" id="ARBA00022989"/>
    </source>
</evidence>
<evidence type="ECO:0000256" key="2">
    <source>
        <dbReference type="ARBA" id="ARBA00022475"/>
    </source>
</evidence>
<protein>
    <submittedName>
        <fullName evidence="7">Ribose ABC transporter permease</fullName>
    </submittedName>
</protein>
<keyword evidence="2" id="KW-1003">Cell membrane</keyword>
<dbReference type="GO" id="GO:0022857">
    <property type="term" value="F:transmembrane transporter activity"/>
    <property type="evidence" value="ECO:0007669"/>
    <property type="project" value="InterPro"/>
</dbReference>
<dbReference type="InterPro" id="IPR001851">
    <property type="entry name" value="ABC_transp_permease"/>
</dbReference>
<comment type="caution">
    <text evidence="7">The sequence shown here is derived from an EMBL/GenBank/DDBJ whole genome shotgun (WGS) entry which is preliminary data.</text>
</comment>
<dbReference type="STRING" id="29354.IO98_14750"/>
<feature type="transmembrane region" description="Helical" evidence="6">
    <location>
        <begin position="181"/>
        <end position="201"/>
    </location>
</feature>
<sequence length="338" mass="35223">MEDKINQTQKDHGSLLQAIGTQKLVAIIALVVLFLFFWFFGENFAKYSTIISILDSSYYIGFMAIGVTFVIITGGIDLSIGTSCICCSLITGTLFTKAGLPMPVCVVLAVLLGGLFGLANGIMVSVMKLPAFIATLGTMMITRGLGSIVTNTATVTFPQATASGGAFRSLFKLKAPGLPQAGIPTGFILLIILAVAMAVLLNKTRPGRYILSLGSNKEATRLSGVDVMKYETLAFVISGLFAGLAGVSYAAVYSTLMPGTGNGFELDAIAGVVIGGTSLAGGVGSIAGTLIGVFIMAVLKTGLPFIGVQPHYQLLITGFVLVIAVFVDVLNRRKQGKA</sequence>
<name>A0A084JJW4_9FIRM</name>
<accession>A0A084JJW4</accession>
<comment type="subcellular location">
    <subcellularLocation>
        <location evidence="1">Cell membrane</location>
        <topology evidence="1">Multi-pass membrane protein</topology>
    </subcellularLocation>
</comment>
<keyword evidence="5 6" id="KW-0472">Membrane</keyword>
<dbReference type="PANTHER" id="PTHR32196">
    <property type="entry name" value="ABC TRANSPORTER PERMEASE PROTEIN YPHD-RELATED-RELATED"/>
    <property type="match status" value="1"/>
</dbReference>
<feature type="transmembrane region" description="Helical" evidence="6">
    <location>
        <begin position="268"/>
        <end position="299"/>
    </location>
</feature>
<dbReference type="AlphaFoldDB" id="A0A084JJW4"/>
<reference evidence="7 8" key="1">
    <citation type="submission" date="2014-07" db="EMBL/GenBank/DDBJ databases">
        <title>Draft genome of Clostridium celerecrescens 152B isolated from sediments associated with methane hydrate from Krishna Godavari basin.</title>
        <authorList>
            <person name="Honkalas V.S."/>
            <person name="Dabir A.P."/>
            <person name="Arora P."/>
            <person name="Dhakephalkar P.K."/>
        </authorList>
    </citation>
    <scope>NUCLEOTIDE SEQUENCE [LARGE SCALE GENOMIC DNA]</scope>
    <source>
        <strain evidence="7 8">152B</strain>
    </source>
</reference>
<feature type="transmembrane region" description="Helical" evidence="6">
    <location>
        <begin position="233"/>
        <end position="256"/>
    </location>
</feature>
<dbReference type="Proteomes" id="UP000028525">
    <property type="component" value="Unassembled WGS sequence"/>
</dbReference>
<evidence type="ECO:0000256" key="3">
    <source>
        <dbReference type="ARBA" id="ARBA00022692"/>
    </source>
</evidence>
<feature type="transmembrane region" description="Helical" evidence="6">
    <location>
        <begin position="24"/>
        <end position="45"/>
    </location>
</feature>
<keyword evidence="3 6" id="KW-0812">Transmembrane</keyword>
<gene>
    <name evidence="7" type="ORF">IO98_14750</name>
</gene>
<evidence type="ECO:0000256" key="5">
    <source>
        <dbReference type="ARBA" id="ARBA00023136"/>
    </source>
</evidence>
<evidence type="ECO:0000256" key="6">
    <source>
        <dbReference type="SAM" id="Phobius"/>
    </source>
</evidence>
<keyword evidence="4 6" id="KW-1133">Transmembrane helix</keyword>
<evidence type="ECO:0000313" key="7">
    <source>
        <dbReference type="EMBL" id="KEZ89248.1"/>
    </source>
</evidence>
<dbReference type="OrthoDB" id="9815820at2"/>
<dbReference type="Pfam" id="PF02653">
    <property type="entry name" value="BPD_transp_2"/>
    <property type="match status" value="1"/>
</dbReference>
<dbReference type="GO" id="GO:0005886">
    <property type="term" value="C:plasma membrane"/>
    <property type="evidence" value="ECO:0007669"/>
    <property type="project" value="UniProtKB-SubCell"/>
</dbReference>
<evidence type="ECO:0000256" key="1">
    <source>
        <dbReference type="ARBA" id="ARBA00004651"/>
    </source>
</evidence>
<proteinExistence type="predicted"/>
<keyword evidence="8" id="KW-1185">Reference proteome</keyword>
<dbReference type="CDD" id="cd06579">
    <property type="entry name" value="TM_PBP1_transp_AraH_like"/>
    <property type="match status" value="1"/>
</dbReference>
<organism evidence="7 8">
    <name type="scientific">Lacrimispora celerecrescens</name>
    <dbReference type="NCBI Taxonomy" id="29354"/>
    <lineage>
        <taxon>Bacteria</taxon>
        <taxon>Bacillati</taxon>
        <taxon>Bacillota</taxon>
        <taxon>Clostridia</taxon>
        <taxon>Lachnospirales</taxon>
        <taxon>Lachnospiraceae</taxon>
        <taxon>Lacrimispora</taxon>
    </lineage>
</organism>
<dbReference type="EMBL" id="JPME01000018">
    <property type="protein sequence ID" value="KEZ89248.1"/>
    <property type="molecule type" value="Genomic_DNA"/>
</dbReference>
<evidence type="ECO:0000313" key="8">
    <source>
        <dbReference type="Proteomes" id="UP000028525"/>
    </source>
</evidence>
<feature type="transmembrane region" description="Helical" evidence="6">
    <location>
        <begin position="100"/>
        <end position="119"/>
    </location>
</feature>
<feature type="transmembrane region" description="Helical" evidence="6">
    <location>
        <begin position="311"/>
        <end position="330"/>
    </location>
</feature>
<dbReference type="RefSeq" id="WP_084719714.1">
    <property type="nucleotide sequence ID" value="NZ_JPME01000018.1"/>
</dbReference>
<feature type="transmembrane region" description="Helical" evidence="6">
    <location>
        <begin position="57"/>
        <end position="80"/>
    </location>
</feature>